<dbReference type="AlphaFoldDB" id="A0A941CR52"/>
<keyword evidence="3" id="KW-1185">Reference proteome</keyword>
<keyword evidence="1" id="KW-0472">Membrane</keyword>
<organism evidence="2 3">
    <name type="scientific">Proteiniclasticum sediminis</name>
    <dbReference type="NCBI Taxonomy" id="2804028"/>
    <lineage>
        <taxon>Bacteria</taxon>
        <taxon>Bacillati</taxon>
        <taxon>Bacillota</taxon>
        <taxon>Clostridia</taxon>
        <taxon>Eubacteriales</taxon>
        <taxon>Clostridiaceae</taxon>
        <taxon>Proteiniclasticum</taxon>
    </lineage>
</organism>
<proteinExistence type="predicted"/>
<feature type="transmembrane region" description="Helical" evidence="1">
    <location>
        <begin position="34"/>
        <end position="55"/>
    </location>
</feature>
<evidence type="ECO:0000313" key="2">
    <source>
        <dbReference type="EMBL" id="MBR0577245.1"/>
    </source>
</evidence>
<gene>
    <name evidence="2" type="ORF">KCG48_13060</name>
</gene>
<accession>A0A941CR52</accession>
<reference evidence="2" key="1">
    <citation type="submission" date="2021-04" db="EMBL/GenBank/DDBJ databases">
        <title>Proteiniclasticum sedimins sp. nov., an obligate anaerobic bacterium isolated from anaerobic sludge.</title>
        <authorList>
            <person name="Liu J."/>
        </authorList>
    </citation>
    <scope>NUCLEOTIDE SEQUENCE</scope>
    <source>
        <strain evidence="2">BAD-10</strain>
    </source>
</reference>
<keyword evidence="1" id="KW-1133">Transmembrane helix</keyword>
<keyword evidence="1" id="KW-0812">Transmembrane</keyword>
<dbReference type="RefSeq" id="WP_211802661.1">
    <property type="nucleotide sequence ID" value="NZ_JAGSCS010000024.1"/>
</dbReference>
<evidence type="ECO:0000313" key="3">
    <source>
        <dbReference type="Proteomes" id="UP000675379"/>
    </source>
</evidence>
<name>A0A941CR52_9CLOT</name>
<dbReference type="EMBL" id="JAGSCS010000024">
    <property type="protein sequence ID" value="MBR0577245.1"/>
    <property type="molecule type" value="Genomic_DNA"/>
</dbReference>
<protein>
    <submittedName>
        <fullName evidence="2">Uncharacterized protein</fullName>
    </submittedName>
</protein>
<comment type="caution">
    <text evidence="2">The sequence shown here is derived from an EMBL/GenBank/DDBJ whole genome shotgun (WGS) entry which is preliminary data.</text>
</comment>
<evidence type="ECO:0000256" key="1">
    <source>
        <dbReference type="SAM" id="Phobius"/>
    </source>
</evidence>
<sequence length="100" mass="10805">MKLNYNFEAHEPPRITEAQLQETLKQRRLLKETLLLLSASLLVHLSLLLLAFLVVPYSMAAATACILLFGGSLAGSGVLAVFTGRKLSGNLLHGTPVGEF</sequence>
<dbReference type="Proteomes" id="UP000675379">
    <property type="component" value="Unassembled WGS sequence"/>
</dbReference>
<feature type="transmembrane region" description="Helical" evidence="1">
    <location>
        <begin position="61"/>
        <end position="82"/>
    </location>
</feature>